<feature type="transmembrane region" description="Helical" evidence="1">
    <location>
        <begin position="52"/>
        <end position="71"/>
    </location>
</feature>
<proteinExistence type="predicted"/>
<protein>
    <recommendedName>
        <fullName evidence="4">Ribosome alternative rescue factor ArfA</fullName>
    </recommendedName>
</protein>
<evidence type="ECO:0008006" key="4">
    <source>
        <dbReference type="Google" id="ProtNLM"/>
    </source>
</evidence>
<gene>
    <name evidence="2" type="ORF">P4706_03770</name>
</gene>
<name>A0AAW9N9Q7_9BACI</name>
<evidence type="ECO:0000313" key="3">
    <source>
        <dbReference type="Proteomes" id="UP001307168"/>
    </source>
</evidence>
<dbReference type="RefSeq" id="WP_367406144.1">
    <property type="nucleotide sequence ID" value="NZ_JARNBH010000004.1"/>
</dbReference>
<dbReference type="AlphaFoldDB" id="A0AAW9N9Q7"/>
<keyword evidence="3" id="KW-1185">Reference proteome</keyword>
<dbReference type="EMBL" id="JARNBH010000004">
    <property type="protein sequence ID" value="MEC0272183.1"/>
    <property type="molecule type" value="Genomic_DNA"/>
</dbReference>
<sequence length="95" mass="11091">MTKTNKTNKKTIGEMADSRMRWAFDPSTRIIKNKKGKGSYNRKKEQSYKGSSFFIFAYFYLANIPVIYATHSGKLRGYKTKKMTPLIRRSSFLMC</sequence>
<evidence type="ECO:0000313" key="2">
    <source>
        <dbReference type="EMBL" id="MEC0272183.1"/>
    </source>
</evidence>
<dbReference type="Proteomes" id="UP001307168">
    <property type="component" value="Unassembled WGS sequence"/>
</dbReference>
<reference evidence="2 3" key="1">
    <citation type="submission" date="2023-03" db="EMBL/GenBank/DDBJ databases">
        <title>Bacillus Genome Sequencing.</title>
        <authorList>
            <person name="Dunlap C."/>
        </authorList>
    </citation>
    <scope>NUCLEOTIDE SEQUENCE [LARGE SCALE GENOMIC DNA]</scope>
    <source>
        <strain evidence="2 3">B-41290</strain>
    </source>
</reference>
<keyword evidence="1" id="KW-0812">Transmembrane</keyword>
<comment type="caution">
    <text evidence="2">The sequence shown here is derived from an EMBL/GenBank/DDBJ whole genome shotgun (WGS) entry which is preliminary data.</text>
</comment>
<keyword evidence="1" id="KW-1133">Transmembrane helix</keyword>
<keyword evidence="1" id="KW-0472">Membrane</keyword>
<evidence type="ECO:0000256" key="1">
    <source>
        <dbReference type="SAM" id="Phobius"/>
    </source>
</evidence>
<accession>A0AAW9N9Q7</accession>
<organism evidence="2 3">
    <name type="scientific">Peribacillus castrilensis</name>
    <dbReference type="NCBI Taxonomy" id="2897690"/>
    <lineage>
        <taxon>Bacteria</taxon>
        <taxon>Bacillati</taxon>
        <taxon>Bacillota</taxon>
        <taxon>Bacilli</taxon>
        <taxon>Bacillales</taxon>
        <taxon>Bacillaceae</taxon>
        <taxon>Peribacillus</taxon>
    </lineage>
</organism>